<dbReference type="RefSeq" id="WP_203860228.1">
    <property type="nucleotide sequence ID" value="NZ_BAAAZQ010000027.1"/>
</dbReference>
<evidence type="ECO:0000313" key="6">
    <source>
        <dbReference type="Proteomes" id="UP000621500"/>
    </source>
</evidence>
<dbReference type="PANTHER" id="PTHR30146">
    <property type="entry name" value="LACI-RELATED TRANSCRIPTIONAL REPRESSOR"/>
    <property type="match status" value="1"/>
</dbReference>
<sequence length="285" mass="30254">MGATSAVGLVLARPPRLLGAEPFFMEFIAGIEERLAEHGRSVLLHIVANHSAEIAAYRRWAQQQLVDAVVLVNPTVDDTRPAILGELGLPVVVAGEAAAGTPAVRRDDVGSVRAALAHLLDLGHRRIARVSGPETLRHTRTRTAALLKAVRSAGVTAELVAGDYSEESGAKLTTVLLGRPEPPSAIIYDNDLMALAGLNAAKELGLEIPRDLSLIAWDDSSLCRLASPPLTTMSLDVHLFGDLVAESVLRLIEGQPVAQRWCATESVVARGTTAAPGPQHRTHLT</sequence>
<dbReference type="CDD" id="cd06267">
    <property type="entry name" value="PBP1_LacI_sugar_binding-like"/>
    <property type="match status" value="1"/>
</dbReference>
<keyword evidence="3" id="KW-0804">Transcription</keyword>
<evidence type="ECO:0000256" key="2">
    <source>
        <dbReference type="ARBA" id="ARBA00023125"/>
    </source>
</evidence>
<proteinExistence type="predicted"/>
<evidence type="ECO:0000313" key="5">
    <source>
        <dbReference type="EMBL" id="GIG98819.1"/>
    </source>
</evidence>
<organism evidence="5 6">
    <name type="scientific">Plantactinospora mayteni</name>
    <dbReference type="NCBI Taxonomy" id="566021"/>
    <lineage>
        <taxon>Bacteria</taxon>
        <taxon>Bacillati</taxon>
        <taxon>Actinomycetota</taxon>
        <taxon>Actinomycetes</taxon>
        <taxon>Micromonosporales</taxon>
        <taxon>Micromonosporaceae</taxon>
        <taxon>Plantactinospora</taxon>
    </lineage>
</organism>
<evidence type="ECO:0000256" key="3">
    <source>
        <dbReference type="ARBA" id="ARBA00023163"/>
    </source>
</evidence>
<evidence type="ECO:0000259" key="4">
    <source>
        <dbReference type="Pfam" id="PF13377"/>
    </source>
</evidence>
<keyword evidence="1" id="KW-0805">Transcription regulation</keyword>
<dbReference type="InterPro" id="IPR046335">
    <property type="entry name" value="LacI/GalR-like_sensor"/>
</dbReference>
<comment type="caution">
    <text evidence="5">The sequence shown here is derived from an EMBL/GenBank/DDBJ whole genome shotgun (WGS) entry which is preliminary data.</text>
</comment>
<accession>A0ABQ4EVY0</accession>
<evidence type="ECO:0000256" key="1">
    <source>
        <dbReference type="ARBA" id="ARBA00023015"/>
    </source>
</evidence>
<protein>
    <submittedName>
        <fullName evidence="5">LacI family transcriptional regulator</fullName>
    </submittedName>
</protein>
<reference evidence="5 6" key="1">
    <citation type="submission" date="2021-01" db="EMBL/GenBank/DDBJ databases">
        <title>Whole genome shotgun sequence of Plantactinospora mayteni NBRC 109088.</title>
        <authorList>
            <person name="Komaki H."/>
            <person name="Tamura T."/>
        </authorList>
    </citation>
    <scope>NUCLEOTIDE SEQUENCE [LARGE SCALE GENOMIC DNA]</scope>
    <source>
        <strain evidence="5 6">NBRC 109088</strain>
    </source>
</reference>
<dbReference type="PANTHER" id="PTHR30146:SF155">
    <property type="entry name" value="ALANINE RACEMASE"/>
    <property type="match status" value="1"/>
</dbReference>
<keyword evidence="2" id="KW-0238">DNA-binding</keyword>
<dbReference type="Gene3D" id="3.40.50.2300">
    <property type="match status" value="2"/>
</dbReference>
<dbReference type="EMBL" id="BONX01000036">
    <property type="protein sequence ID" value="GIG98819.1"/>
    <property type="molecule type" value="Genomic_DNA"/>
</dbReference>
<dbReference type="Pfam" id="PF13377">
    <property type="entry name" value="Peripla_BP_3"/>
    <property type="match status" value="1"/>
</dbReference>
<dbReference type="SUPFAM" id="SSF53822">
    <property type="entry name" value="Periplasmic binding protein-like I"/>
    <property type="match status" value="1"/>
</dbReference>
<keyword evidence="6" id="KW-1185">Reference proteome</keyword>
<dbReference type="InterPro" id="IPR028082">
    <property type="entry name" value="Peripla_BP_I"/>
</dbReference>
<name>A0ABQ4EVY0_9ACTN</name>
<feature type="domain" description="Transcriptional regulator LacI/GalR-like sensor" evidence="4">
    <location>
        <begin position="117"/>
        <end position="273"/>
    </location>
</feature>
<dbReference type="Proteomes" id="UP000621500">
    <property type="component" value="Unassembled WGS sequence"/>
</dbReference>
<gene>
    <name evidence="5" type="primary">lacI_6</name>
    <name evidence="5" type="ORF">Pma05_53920</name>
</gene>